<feature type="region of interest" description="Disordered" evidence="9">
    <location>
        <begin position="268"/>
        <end position="308"/>
    </location>
</feature>
<evidence type="ECO:0000256" key="5">
    <source>
        <dbReference type="ARBA" id="ARBA00023015"/>
    </source>
</evidence>
<organism evidence="11 12">
    <name type="scientific">Paxillus involutus ATCC 200175</name>
    <dbReference type="NCBI Taxonomy" id="664439"/>
    <lineage>
        <taxon>Eukaryota</taxon>
        <taxon>Fungi</taxon>
        <taxon>Dikarya</taxon>
        <taxon>Basidiomycota</taxon>
        <taxon>Agaricomycotina</taxon>
        <taxon>Agaricomycetes</taxon>
        <taxon>Agaricomycetidae</taxon>
        <taxon>Boletales</taxon>
        <taxon>Paxilineae</taxon>
        <taxon>Paxillaceae</taxon>
        <taxon>Paxillus</taxon>
    </lineage>
</organism>
<dbReference type="GO" id="GO:0005634">
    <property type="term" value="C:nucleus"/>
    <property type="evidence" value="ECO:0007669"/>
    <property type="project" value="UniProtKB-SubCell"/>
</dbReference>
<feature type="domain" description="GATA-type" evidence="10">
    <location>
        <begin position="312"/>
        <end position="365"/>
    </location>
</feature>
<evidence type="ECO:0000256" key="8">
    <source>
        <dbReference type="PROSITE-ProRule" id="PRU00094"/>
    </source>
</evidence>
<feature type="domain" description="GATA-type" evidence="10">
    <location>
        <begin position="140"/>
        <end position="194"/>
    </location>
</feature>
<dbReference type="OrthoDB" id="515401at2759"/>
<proteinExistence type="predicted"/>
<comment type="subcellular location">
    <subcellularLocation>
        <location evidence="1">Nucleus</location>
    </subcellularLocation>
</comment>
<evidence type="ECO:0000313" key="12">
    <source>
        <dbReference type="Proteomes" id="UP000053647"/>
    </source>
</evidence>
<feature type="compositionally biased region" description="Basic and acidic residues" evidence="9">
    <location>
        <begin position="459"/>
        <end position="472"/>
    </location>
</feature>
<keyword evidence="7" id="KW-0539">Nucleus</keyword>
<evidence type="ECO:0000256" key="2">
    <source>
        <dbReference type="ARBA" id="ARBA00022723"/>
    </source>
</evidence>
<evidence type="ECO:0000313" key="11">
    <source>
        <dbReference type="EMBL" id="KIJ12068.1"/>
    </source>
</evidence>
<dbReference type="GO" id="GO:0045944">
    <property type="term" value="P:positive regulation of transcription by RNA polymerase II"/>
    <property type="evidence" value="ECO:0007669"/>
    <property type="project" value="TreeGrafter"/>
</dbReference>
<dbReference type="PROSITE" id="PS50114">
    <property type="entry name" value="GATA_ZN_FINGER_2"/>
    <property type="match status" value="2"/>
</dbReference>
<gene>
    <name evidence="11" type="ORF">PAXINDRAFT_163968</name>
</gene>
<dbReference type="CDD" id="cd00202">
    <property type="entry name" value="ZnF_GATA"/>
    <property type="match status" value="2"/>
</dbReference>
<protein>
    <recommendedName>
        <fullName evidence="10">GATA-type domain-containing protein</fullName>
    </recommendedName>
</protein>
<evidence type="ECO:0000256" key="1">
    <source>
        <dbReference type="ARBA" id="ARBA00004123"/>
    </source>
</evidence>
<name>A0A0C9TND9_PAXIN</name>
<dbReference type="InterPro" id="IPR013088">
    <property type="entry name" value="Znf_NHR/GATA"/>
</dbReference>
<dbReference type="GO" id="GO:0000978">
    <property type="term" value="F:RNA polymerase II cis-regulatory region sequence-specific DNA binding"/>
    <property type="evidence" value="ECO:0007669"/>
    <property type="project" value="TreeGrafter"/>
</dbReference>
<accession>A0A0C9TND9</accession>
<dbReference type="SMART" id="SM00401">
    <property type="entry name" value="ZnF_GATA"/>
    <property type="match status" value="2"/>
</dbReference>
<feature type="region of interest" description="Disordered" evidence="9">
    <location>
        <begin position="98"/>
        <end position="147"/>
    </location>
</feature>
<feature type="region of interest" description="Disordered" evidence="9">
    <location>
        <begin position="181"/>
        <end position="234"/>
    </location>
</feature>
<feature type="compositionally biased region" description="Low complexity" evidence="9">
    <location>
        <begin position="274"/>
        <end position="294"/>
    </location>
</feature>
<dbReference type="SUPFAM" id="SSF57716">
    <property type="entry name" value="Glucocorticoid receptor-like (DNA-binding domain)"/>
    <property type="match status" value="2"/>
</dbReference>
<evidence type="ECO:0000256" key="3">
    <source>
        <dbReference type="ARBA" id="ARBA00022771"/>
    </source>
</evidence>
<evidence type="ECO:0000256" key="6">
    <source>
        <dbReference type="ARBA" id="ARBA00023163"/>
    </source>
</evidence>
<reference evidence="11 12" key="1">
    <citation type="submission" date="2014-06" db="EMBL/GenBank/DDBJ databases">
        <authorList>
            <consortium name="DOE Joint Genome Institute"/>
            <person name="Kuo A."/>
            <person name="Kohler A."/>
            <person name="Nagy L.G."/>
            <person name="Floudas D."/>
            <person name="Copeland A."/>
            <person name="Barry K.W."/>
            <person name="Cichocki N."/>
            <person name="Veneault-Fourrey C."/>
            <person name="LaButti K."/>
            <person name="Lindquist E.A."/>
            <person name="Lipzen A."/>
            <person name="Lundell T."/>
            <person name="Morin E."/>
            <person name="Murat C."/>
            <person name="Sun H."/>
            <person name="Tunlid A."/>
            <person name="Henrissat B."/>
            <person name="Grigoriev I.V."/>
            <person name="Hibbett D.S."/>
            <person name="Martin F."/>
            <person name="Nordberg H.P."/>
            <person name="Cantor M.N."/>
            <person name="Hua S.X."/>
        </authorList>
    </citation>
    <scope>NUCLEOTIDE SEQUENCE [LARGE SCALE GENOMIC DNA]</scope>
    <source>
        <strain evidence="11 12">ATCC 200175</strain>
    </source>
</reference>
<dbReference type="GO" id="GO:0000981">
    <property type="term" value="F:DNA-binding transcription factor activity, RNA polymerase II-specific"/>
    <property type="evidence" value="ECO:0007669"/>
    <property type="project" value="TreeGrafter"/>
</dbReference>
<keyword evidence="6" id="KW-0804">Transcription</keyword>
<sequence length="746" mass="79180">MSSIVMDPPALSMHHLSRIQQQFSPSTASDQHVASVLAHEHALTTSPVLADATHALHQRISSAEFTTYEQLLQQQKDRSQPPVQQPAVEDQLAALNAAVVQQQQQQSSRQSEQPQSAPPQQPTAAPLPQPTQQPAQQAPQQQRTGCTNCGTVDTPLWRRDTEGKTICNACGLYLKSRKVARPPSLARTPTPTATSAPPPSQLSNGGGEIDMSNPNQSSSAVKLASATGAHAGGGTCPGDGRCDGTGGTSACAGCPTLNNSLAVSGRLEVESGPADHPSPAAQAASPAAADTASPGVEGDSPASGPAKKSKTAVGALSCANCGTSTTPLWRRDDVGNNICNACGLYFKLHGTHRPNSMKKTVIKRRKRVPAAAGMSSARITDHQAAEALVGIGQSGGSQHANTGGEESDNEVEEPQPRRKRARRGKSDREKGRTREKDDDEDMGELDEESQQETGVRNRGKGERASARKVSRDSHSSLWAEGAMSMHHQIVEALGDRGHSLPRVMQQGSDMDRFTHHLGRVPSGHGAFIASPHAGLDLPPLNAALGERYGYGPPGLLGARDFSGAPSSYIRSGSNAPSRTHSPLNPGLAAAGVGYVLPPPHGMGHGYYGLGHGHSPPPHDAMNGVLASIVPTASELRQHYLELHEQRRRFEEMIDKTDRMMAGIKRGLDEMMGASQQQQHQQQHQPQTLPQPQPLQPQPHASPEQPAQQPPQAGMNSTAAAVPLARTGERERSRESIWPIVESAPRE</sequence>
<evidence type="ECO:0000256" key="9">
    <source>
        <dbReference type="SAM" id="MobiDB-lite"/>
    </source>
</evidence>
<feature type="compositionally biased region" description="Acidic residues" evidence="9">
    <location>
        <begin position="437"/>
        <end position="450"/>
    </location>
</feature>
<feature type="region of interest" description="Disordered" evidence="9">
    <location>
        <begin position="393"/>
        <end position="472"/>
    </location>
</feature>
<dbReference type="EMBL" id="KN819369">
    <property type="protein sequence ID" value="KIJ12068.1"/>
    <property type="molecule type" value="Genomic_DNA"/>
</dbReference>
<dbReference type="AlphaFoldDB" id="A0A0C9TND9"/>
<feature type="compositionally biased region" description="Low complexity" evidence="9">
    <location>
        <begin position="675"/>
        <end position="687"/>
    </location>
</feature>
<keyword evidence="4" id="KW-0862">Zinc</keyword>
<dbReference type="Pfam" id="PF00320">
    <property type="entry name" value="GATA"/>
    <property type="match status" value="2"/>
</dbReference>
<feature type="compositionally biased region" description="Low complexity" evidence="9">
    <location>
        <begin position="132"/>
        <end position="142"/>
    </location>
</feature>
<dbReference type="PRINTS" id="PR00619">
    <property type="entry name" value="GATAZNFINGER"/>
</dbReference>
<dbReference type="PANTHER" id="PTHR10071:SF335">
    <property type="entry name" value="IRON-SENSING TRANSCRIPTIONAL REPRESSOR-RELATED"/>
    <property type="match status" value="1"/>
</dbReference>
<reference evidence="12" key="2">
    <citation type="submission" date="2015-01" db="EMBL/GenBank/DDBJ databases">
        <title>Evolutionary Origins and Diversification of the Mycorrhizal Mutualists.</title>
        <authorList>
            <consortium name="DOE Joint Genome Institute"/>
            <consortium name="Mycorrhizal Genomics Consortium"/>
            <person name="Kohler A."/>
            <person name="Kuo A."/>
            <person name="Nagy L.G."/>
            <person name="Floudas D."/>
            <person name="Copeland A."/>
            <person name="Barry K.W."/>
            <person name="Cichocki N."/>
            <person name="Veneault-Fourrey C."/>
            <person name="LaButti K."/>
            <person name="Lindquist E.A."/>
            <person name="Lipzen A."/>
            <person name="Lundell T."/>
            <person name="Morin E."/>
            <person name="Murat C."/>
            <person name="Riley R."/>
            <person name="Ohm R."/>
            <person name="Sun H."/>
            <person name="Tunlid A."/>
            <person name="Henrissat B."/>
            <person name="Grigoriev I.V."/>
            <person name="Hibbett D.S."/>
            <person name="Martin F."/>
        </authorList>
    </citation>
    <scope>NUCLEOTIDE SEQUENCE [LARGE SCALE GENOMIC DNA]</scope>
    <source>
        <strain evidence="12">ATCC 200175</strain>
    </source>
</reference>
<dbReference type="PROSITE" id="PS00344">
    <property type="entry name" value="GATA_ZN_FINGER_1"/>
    <property type="match status" value="2"/>
</dbReference>
<dbReference type="InterPro" id="IPR000679">
    <property type="entry name" value="Znf_GATA"/>
</dbReference>
<keyword evidence="12" id="KW-1185">Reference proteome</keyword>
<feature type="compositionally biased region" description="Low complexity" evidence="9">
    <location>
        <begin position="98"/>
        <end position="115"/>
    </location>
</feature>
<keyword evidence="2" id="KW-0479">Metal-binding</keyword>
<dbReference type="GO" id="GO:0008270">
    <property type="term" value="F:zinc ion binding"/>
    <property type="evidence" value="ECO:0007669"/>
    <property type="project" value="UniProtKB-KW"/>
</dbReference>
<dbReference type="InterPro" id="IPR039355">
    <property type="entry name" value="Transcription_factor_GATA"/>
</dbReference>
<dbReference type="GO" id="GO:0000122">
    <property type="term" value="P:negative regulation of transcription by RNA polymerase II"/>
    <property type="evidence" value="ECO:0007669"/>
    <property type="project" value="TreeGrafter"/>
</dbReference>
<feature type="compositionally biased region" description="Low complexity" evidence="9">
    <location>
        <begin position="181"/>
        <end position="195"/>
    </location>
</feature>
<dbReference type="PANTHER" id="PTHR10071">
    <property type="entry name" value="TRANSCRIPTION FACTOR GATA FAMILY MEMBER"/>
    <property type="match status" value="1"/>
</dbReference>
<keyword evidence="3 8" id="KW-0863">Zinc-finger</keyword>
<keyword evidence="5" id="KW-0805">Transcription regulation</keyword>
<evidence type="ECO:0000256" key="7">
    <source>
        <dbReference type="ARBA" id="ARBA00023242"/>
    </source>
</evidence>
<dbReference type="Proteomes" id="UP000053647">
    <property type="component" value="Unassembled WGS sequence"/>
</dbReference>
<dbReference type="Gene3D" id="3.30.50.10">
    <property type="entry name" value="Erythroid Transcription Factor GATA-1, subunit A"/>
    <property type="match status" value="2"/>
</dbReference>
<feature type="compositionally biased region" description="Low complexity" evidence="9">
    <location>
        <begin position="697"/>
        <end position="712"/>
    </location>
</feature>
<feature type="compositionally biased region" description="Basic and acidic residues" evidence="9">
    <location>
        <begin position="424"/>
        <end position="436"/>
    </location>
</feature>
<evidence type="ECO:0000256" key="4">
    <source>
        <dbReference type="ARBA" id="ARBA00022833"/>
    </source>
</evidence>
<feature type="region of interest" description="Disordered" evidence="9">
    <location>
        <begin position="671"/>
        <end position="746"/>
    </location>
</feature>
<evidence type="ECO:0000259" key="10">
    <source>
        <dbReference type="PROSITE" id="PS50114"/>
    </source>
</evidence>
<dbReference type="FunFam" id="3.30.50.10:FF:000007">
    <property type="entry name" value="Nitrogen regulatory AreA, N-terminal"/>
    <property type="match status" value="1"/>
</dbReference>
<dbReference type="HOGENOM" id="CLU_021920_1_0_1"/>
<feature type="compositionally biased region" description="Pro residues" evidence="9">
    <location>
        <begin position="116"/>
        <end position="131"/>
    </location>
</feature>